<feature type="domain" description="Nucleotidyl transferase" evidence="5">
    <location>
        <begin position="8"/>
        <end position="170"/>
    </location>
</feature>
<evidence type="ECO:0000256" key="2">
    <source>
        <dbReference type="ARBA" id="ARBA00007274"/>
    </source>
</evidence>
<feature type="non-terminal residue" evidence="7">
    <location>
        <position position="265"/>
    </location>
</feature>
<dbReference type="Proteomes" id="UP000194236">
    <property type="component" value="Unassembled WGS sequence"/>
</dbReference>
<comment type="caution">
    <text evidence="7">The sequence shown here is derived from an EMBL/GenBank/DDBJ whole genome shotgun (WGS) entry which is preliminary data.</text>
</comment>
<dbReference type="PANTHER" id="PTHR22572">
    <property type="entry name" value="SUGAR-1-PHOSPHATE GUANYL TRANSFERASE"/>
    <property type="match status" value="1"/>
</dbReference>
<gene>
    <name evidence="7" type="ORF">BLA29_008167</name>
</gene>
<keyword evidence="8" id="KW-1185">Reference proteome</keyword>
<proteinExistence type="inferred from homology"/>
<dbReference type="InterPro" id="IPR029044">
    <property type="entry name" value="Nucleotide-diphossugar_trans"/>
</dbReference>
<feature type="domain" description="Mannose-1-phosphate guanyltransferase C-terminal" evidence="6">
    <location>
        <begin position="191"/>
        <end position="265"/>
    </location>
</feature>
<dbReference type="AlphaFoldDB" id="A0A1Y3B131"/>
<accession>A0A1Y3B131</accession>
<dbReference type="Gene3D" id="3.90.550.10">
    <property type="entry name" value="Spore Coat Polysaccharide Biosynthesis Protein SpsA, Chain A"/>
    <property type="match status" value="1"/>
</dbReference>
<dbReference type="Pfam" id="PF00483">
    <property type="entry name" value="NTP_transferase"/>
    <property type="match status" value="1"/>
</dbReference>
<evidence type="ECO:0000256" key="3">
    <source>
        <dbReference type="ARBA" id="ARBA00012387"/>
    </source>
</evidence>
<comment type="similarity">
    <text evidence="2">Belongs to the transferase hexapeptide repeat family.</text>
</comment>
<dbReference type="SUPFAM" id="SSF53448">
    <property type="entry name" value="Nucleotide-diphospho-sugar transferases"/>
    <property type="match status" value="1"/>
</dbReference>
<keyword evidence="4 7" id="KW-0808">Transferase</keyword>
<dbReference type="GO" id="GO:0004475">
    <property type="term" value="F:mannose-1-phosphate guanylyltransferase (GTP) activity"/>
    <property type="evidence" value="ECO:0007669"/>
    <property type="project" value="UniProtKB-EC"/>
</dbReference>
<evidence type="ECO:0000256" key="4">
    <source>
        <dbReference type="ARBA" id="ARBA00022679"/>
    </source>
</evidence>
<dbReference type="Pfam" id="PF25087">
    <property type="entry name" value="GMPPB_C"/>
    <property type="match status" value="1"/>
</dbReference>
<name>A0A1Y3B131_EURMA</name>
<evidence type="ECO:0000259" key="6">
    <source>
        <dbReference type="Pfam" id="PF25087"/>
    </source>
</evidence>
<dbReference type="InterPro" id="IPR050486">
    <property type="entry name" value="Mannose-1P_guanyltransferase"/>
</dbReference>
<evidence type="ECO:0000313" key="8">
    <source>
        <dbReference type="Proteomes" id="UP000194236"/>
    </source>
</evidence>
<dbReference type="InterPro" id="IPR005835">
    <property type="entry name" value="NTP_transferase_dom"/>
</dbReference>
<organism evidence="7 8">
    <name type="scientific">Euroglyphus maynei</name>
    <name type="common">Mayne's house dust mite</name>
    <dbReference type="NCBI Taxonomy" id="6958"/>
    <lineage>
        <taxon>Eukaryota</taxon>
        <taxon>Metazoa</taxon>
        <taxon>Ecdysozoa</taxon>
        <taxon>Arthropoda</taxon>
        <taxon>Chelicerata</taxon>
        <taxon>Arachnida</taxon>
        <taxon>Acari</taxon>
        <taxon>Acariformes</taxon>
        <taxon>Sarcoptiformes</taxon>
        <taxon>Astigmata</taxon>
        <taxon>Psoroptidia</taxon>
        <taxon>Analgoidea</taxon>
        <taxon>Pyroglyphidae</taxon>
        <taxon>Pyroglyphinae</taxon>
        <taxon>Euroglyphus</taxon>
    </lineage>
</organism>
<dbReference type="FunFam" id="3.90.550.10:FF:000013">
    <property type="entry name" value="mannose-1-phosphate guanyltransferase beta"/>
    <property type="match status" value="1"/>
</dbReference>
<dbReference type="InterPro" id="IPR056729">
    <property type="entry name" value="GMPPB_C"/>
</dbReference>
<dbReference type="EC" id="2.7.7.13" evidence="3"/>
<dbReference type="OrthoDB" id="1733332at2759"/>
<sequence length="265" mass="29820">MLEECIRKQAKELGIKITFSLEEEPLGTAGPLALAREYLSEDDEPFFVLNSDVICEFPFKSLYEFHKNHGREGTILVTKVEEPSKYGVVVYDQFGKIEKFVEKPVEFVSNKINAGIYIFQTSVLNRIELKPTSIEKEIFPKMALENQLYASELYGIWMDVGQPKDFITGTGLYLSSLKSRNILPSANNPCIVGNVLIHPTAKCGENCRIGPNVSIGANVVIEDGVCIKRCTIMSDSIVRAHSWLDSCIIGWKCRIGKWVRMENNC</sequence>
<dbReference type="EMBL" id="MUJZ01046775">
    <property type="protein sequence ID" value="OTF74501.1"/>
    <property type="molecule type" value="Genomic_DNA"/>
</dbReference>
<comment type="pathway">
    <text evidence="1">Nucleotide-sugar biosynthesis; GDP-alpha-D-mannose biosynthesis; GDP-alpha-D-mannose from alpha-D-mannose 1-phosphate (GTP route): step 1/1.</text>
</comment>
<dbReference type="Gene3D" id="2.160.10.10">
    <property type="entry name" value="Hexapeptide repeat proteins"/>
    <property type="match status" value="1"/>
</dbReference>
<reference evidence="7 8" key="1">
    <citation type="submission" date="2017-03" db="EMBL/GenBank/DDBJ databases">
        <title>Genome Survey of Euroglyphus maynei.</title>
        <authorList>
            <person name="Arlian L.G."/>
            <person name="Morgan M.S."/>
            <person name="Rider S.D."/>
        </authorList>
    </citation>
    <scope>NUCLEOTIDE SEQUENCE [LARGE SCALE GENOMIC DNA]</scope>
    <source>
        <strain evidence="7">Arlian Lab</strain>
        <tissue evidence="7">Whole body</tissue>
    </source>
</reference>
<protein>
    <recommendedName>
        <fullName evidence="3">mannose-1-phosphate guanylyltransferase</fullName>
        <ecNumber evidence="3">2.7.7.13</ecNumber>
    </recommendedName>
</protein>
<evidence type="ECO:0000259" key="5">
    <source>
        <dbReference type="Pfam" id="PF00483"/>
    </source>
</evidence>
<evidence type="ECO:0000313" key="7">
    <source>
        <dbReference type="EMBL" id="OTF74501.1"/>
    </source>
</evidence>
<evidence type="ECO:0000256" key="1">
    <source>
        <dbReference type="ARBA" id="ARBA00004823"/>
    </source>
</evidence>